<dbReference type="CDD" id="cd05233">
    <property type="entry name" value="SDR_c"/>
    <property type="match status" value="1"/>
</dbReference>
<gene>
    <name evidence="3" type="primary">fabG_3</name>
    <name evidence="3" type="ORF">GCM10010468_54370</name>
</gene>
<sequence length="259" mass="26385">MYPELAGRTVVVTGGSRGIGAETGRAFHTLGARVCLVGRDRAALDHELAALEASGGEAMTAVADVTVLGDLQAVRDAVEERFGPVDVVVAFAGGGIARPGPTAAMTEQEWHSVVDGNLTSTFLTLKTFLPGMQERGSGSIVTMASTAGRVPSNPPGAGWGAPVAYSAAKAGVIMLTRHVASEVGRDGVRVNCVSPGAVRTGRTSAQMPPDVQEKVAALHPLPRMGEPADVASATVFLASDAASWITGTTLDIAGGRVTT</sequence>
<organism evidence="3 4">
    <name type="scientific">Actinocorallia longicatena</name>
    <dbReference type="NCBI Taxonomy" id="111803"/>
    <lineage>
        <taxon>Bacteria</taxon>
        <taxon>Bacillati</taxon>
        <taxon>Actinomycetota</taxon>
        <taxon>Actinomycetes</taxon>
        <taxon>Streptosporangiales</taxon>
        <taxon>Thermomonosporaceae</taxon>
        <taxon>Actinocorallia</taxon>
    </lineage>
</organism>
<protein>
    <submittedName>
        <fullName evidence="3">3-oxoacyl-ACP reductase FabG</fullName>
    </submittedName>
</protein>
<name>A0ABP6QFZ8_9ACTN</name>
<dbReference type="SMART" id="SM00822">
    <property type="entry name" value="PKS_KR"/>
    <property type="match status" value="1"/>
</dbReference>
<keyword evidence="4" id="KW-1185">Reference proteome</keyword>
<dbReference type="PANTHER" id="PTHR42760">
    <property type="entry name" value="SHORT-CHAIN DEHYDROGENASES/REDUCTASES FAMILY MEMBER"/>
    <property type="match status" value="1"/>
</dbReference>
<dbReference type="PRINTS" id="PR00080">
    <property type="entry name" value="SDRFAMILY"/>
</dbReference>
<dbReference type="SUPFAM" id="SSF51735">
    <property type="entry name" value="NAD(P)-binding Rossmann-fold domains"/>
    <property type="match status" value="1"/>
</dbReference>
<feature type="domain" description="Ketoreductase" evidence="2">
    <location>
        <begin position="8"/>
        <end position="196"/>
    </location>
</feature>
<dbReference type="Pfam" id="PF13561">
    <property type="entry name" value="adh_short_C2"/>
    <property type="match status" value="1"/>
</dbReference>
<dbReference type="Proteomes" id="UP001501237">
    <property type="component" value="Unassembled WGS sequence"/>
</dbReference>
<evidence type="ECO:0000256" key="1">
    <source>
        <dbReference type="ARBA" id="ARBA00006484"/>
    </source>
</evidence>
<evidence type="ECO:0000313" key="3">
    <source>
        <dbReference type="EMBL" id="GAA3226195.1"/>
    </source>
</evidence>
<dbReference type="InterPro" id="IPR002347">
    <property type="entry name" value="SDR_fam"/>
</dbReference>
<dbReference type="PRINTS" id="PR00081">
    <property type="entry name" value="GDHRDH"/>
</dbReference>
<evidence type="ECO:0000259" key="2">
    <source>
        <dbReference type="SMART" id="SM00822"/>
    </source>
</evidence>
<evidence type="ECO:0000313" key="4">
    <source>
        <dbReference type="Proteomes" id="UP001501237"/>
    </source>
</evidence>
<dbReference type="PANTHER" id="PTHR42760:SF40">
    <property type="entry name" value="3-OXOACYL-[ACYL-CARRIER-PROTEIN] REDUCTASE, CHLOROPLASTIC"/>
    <property type="match status" value="1"/>
</dbReference>
<accession>A0ABP6QFZ8</accession>
<comment type="similarity">
    <text evidence="1">Belongs to the short-chain dehydrogenases/reductases (SDR) family.</text>
</comment>
<dbReference type="RefSeq" id="WP_344833638.1">
    <property type="nucleotide sequence ID" value="NZ_BAAAUV010000015.1"/>
</dbReference>
<comment type="caution">
    <text evidence="3">The sequence shown here is derived from an EMBL/GenBank/DDBJ whole genome shotgun (WGS) entry which is preliminary data.</text>
</comment>
<proteinExistence type="inferred from homology"/>
<dbReference type="InterPro" id="IPR036291">
    <property type="entry name" value="NAD(P)-bd_dom_sf"/>
</dbReference>
<dbReference type="Gene3D" id="3.40.50.720">
    <property type="entry name" value="NAD(P)-binding Rossmann-like Domain"/>
    <property type="match status" value="1"/>
</dbReference>
<reference evidence="4" key="1">
    <citation type="journal article" date="2019" name="Int. J. Syst. Evol. Microbiol.">
        <title>The Global Catalogue of Microorganisms (GCM) 10K type strain sequencing project: providing services to taxonomists for standard genome sequencing and annotation.</title>
        <authorList>
            <consortium name="The Broad Institute Genomics Platform"/>
            <consortium name="The Broad Institute Genome Sequencing Center for Infectious Disease"/>
            <person name="Wu L."/>
            <person name="Ma J."/>
        </authorList>
    </citation>
    <scope>NUCLEOTIDE SEQUENCE [LARGE SCALE GENOMIC DNA]</scope>
    <source>
        <strain evidence="4">JCM 9377</strain>
    </source>
</reference>
<dbReference type="InterPro" id="IPR057326">
    <property type="entry name" value="KR_dom"/>
</dbReference>
<dbReference type="EMBL" id="BAAAUV010000015">
    <property type="protein sequence ID" value="GAA3226195.1"/>
    <property type="molecule type" value="Genomic_DNA"/>
</dbReference>